<feature type="region of interest" description="Disordered" evidence="4">
    <location>
        <begin position="377"/>
        <end position="398"/>
    </location>
</feature>
<reference evidence="10 11" key="1">
    <citation type="submission" date="2017-09" db="EMBL/GenBank/DDBJ databases">
        <authorList>
            <person name="Ehlers B."/>
            <person name="Leendertz F.H."/>
        </authorList>
    </citation>
    <scope>NUCLEOTIDE SEQUENCE [LARGE SCALE GENOMIC DNA]</scope>
    <source>
        <strain evidence="10 11">USBA 140</strain>
    </source>
</reference>
<evidence type="ECO:0000256" key="4">
    <source>
        <dbReference type="SAM" id="MobiDB-lite"/>
    </source>
</evidence>
<comment type="similarity">
    <text evidence="2">Belongs to the membrane fusion protein (MFP) (TC 8.A.1) family.</text>
</comment>
<evidence type="ECO:0000259" key="7">
    <source>
        <dbReference type="Pfam" id="PF25917"/>
    </source>
</evidence>
<dbReference type="GO" id="GO:0005886">
    <property type="term" value="C:plasma membrane"/>
    <property type="evidence" value="ECO:0007669"/>
    <property type="project" value="TreeGrafter"/>
</dbReference>
<organism evidence="10 11">
    <name type="scientific">Caenispirillum bisanense</name>
    <dbReference type="NCBI Taxonomy" id="414052"/>
    <lineage>
        <taxon>Bacteria</taxon>
        <taxon>Pseudomonadati</taxon>
        <taxon>Pseudomonadota</taxon>
        <taxon>Alphaproteobacteria</taxon>
        <taxon>Rhodospirillales</taxon>
        <taxon>Novispirillaceae</taxon>
        <taxon>Caenispirillum</taxon>
    </lineage>
</organism>
<dbReference type="Gene3D" id="2.40.50.100">
    <property type="match status" value="1"/>
</dbReference>
<dbReference type="Gene3D" id="1.10.287.470">
    <property type="entry name" value="Helix hairpin bin"/>
    <property type="match status" value="1"/>
</dbReference>
<evidence type="ECO:0000256" key="2">
    <source>
        <dbReference type="ARBA" id="ARBA00009477"/>
    </source>
</evidence>
<feature type="domain" description="Multidrug resistance protein MdtA-like alpha-helical hairpin" evidence="6">
    <location>
        <begin position="109"/>
        <end position="178"/>
    </location>
</feature>
<dbReference type="Gene3D" id="2.40.420.20">
    <property type="match status" value="1"/>
</dbReference>
<dbReference type="InterPro" id="IPR058627">
    <property type="entry name" value="MdtA-like_C"/>
</dbReference>
<sequence>MQYETRRLPRLMVAAAVVAVLAACDGGDTTTSAAAPAAPPPPQVTVQPVAMADVPVAQEYAGRTQGAREVQVRARVTGILLERTYQEGQTVQQGDLLFRIDPQPFRVRLDAAEAGLQQARATLQQAQRNWNRIDELWKSRTISASTHDDARAALDLARASVAAAEAEVESARIDLGYTSVEAPLSGVTSLEDLPEGSLVGTGAGDSLLATITQLDPIHVVFSLPEAEQMRERVLLESGKASRIEEQGRVPVDVVFGDGSVHAQEGWVDFTASGVDPATGTIRARAVVPNPDHRLLPGQFVRVRVKGLVRNDVAVIPDKALMQGPQGPFVYVVDAEGKAQARPVQTGALVEDGRIVEGGLAEGDTVITEGVIKVRPGAPVQAAPPAEAAETPASEEAQG</sequence>
<feature type="domain" description="Multidrug resistance protein MdtA-like C-terminal permuted SH3" evidence="9">
    <location>
        <begin position="312"/>
        <end position="370"/>
    </location>
</feature>
<feature type="signal peptide" evidence="5">
    <location>
        <begin position="1"/>
        <end position="22"/>
    </location>
</feature>
<dbReference type="Pfam" id="PF25876">
    <property type="entry name" value="HH_MFP_RND"/>
    <property type="match status" value="1"/>
</dbReference>
<dbReference type="Pfam" id="PF25944">
    <property type="entry name" value="Beta-barrel_RND"/>
    <property type="match status" value="1"/>
</dbReference>
<evidence type="ECO:0000313" key="10">
    <source>
        <dbReference type="EMBL" id="SOD93529.1"/>
    </source>
</evidence>
<evidence type="ECO:0000259" key="6">
    <source>
        <dbReference type="Pfam" id="PF25876"/>
    </source>
</evidence>
<feature type="domain" description="Multidrug resistance protein MdtA-like beta-barrel" evidence="8">
    <location>
        <begin position="216"/>
        <end position="305"/>
    </location>
</feature>
<dbReference type="Proteomes" id="UP000219621">
    <property type="component" value="Unassembled WGS sequence"/>
</dbReference>
<evidence type="ECO:0000256" key="1">
    <source>
        <dbReference type="ARBA" id="ARBA00004196"/>
    </source>
</evidence>
<dbReference type="FunFam" id="2.40.420.20:FF:000001">
    <property type="entry name" value="Efflux RND transporter periplasmic adaptor subunit"/>
    <property type="match status" value="1"/>
</dbReference>
<dbReference type="AlphaFoldDB" id="A0A286GEH0"/>
<dbReference type="InterPro" id="IPR058626">
    <property type="entry name" value="MdtA-like_b-barrel"/>
</dbReference>
<evidence type="ECO:0000259" key="9">
    <source>
        <dbReference type="Pfam" id="PF25967"/>
    </source>
</evidence>
<dbReference type="EMBL" id="OCNJ01000003">
    <property type="protein sequence ID" value="SOD93529.1"/>
    <property type="molecule type" value="Genomic_DNA"/>
</dbReference>
<dbReference type="Gene3D" id="2.40.30.170">
    <property type="match status" value="1"/>
</dbReference>
<dbReference type="InterPro" id="IPR058624">
    <property type="entry name" value="MdtA-like_HH"/>
</dbReference>
<dbReference type="GO" id="GO:0030313">
    <property type="term" value="C:cell envelope"/>
    <property type="evidence" value="ECO:0007669"/>
    <property type="project" value="UniProtKB-SubCell"/>
</dbReference>
<evidence type="ECO:0000256" key="5">
    <source>
        <dbReference type="SAM" id="SignalP"/>
    </source>
</evidence>
<dbReference type="NCBIfam" id="TIGR01730">
    <property type="entry name" value="RND_mfp"/>
    <property type="match status" value="1"/>
</dbReference>
<dbReference type="PROSITE" id="PS51257">
    <property type="entry name" value="PROKAR_LIPOPROTEIN"/>
    <property type="match status" value="1"/>
</dbReference>
<dbReference type="InterPro" id="IPR006143">
    <property type="entry name" value="RND_pump_MFP"/>
</dbReference>
<dbReference type="GO" id="GO:0046677">
    <property type="term" value="P:response to antibiotic"/>
    <property type="evidence" value="ECO:0007669"/>
    <property type="project" value="TreeGrafter"/>
</dbReference>
<dbReference type="GO" id="GO:0022857">
    <property type="term" value="F:transmembrane transporter activity"/>
    <property type="evidence" value="ECO:0007669"/>
    <property type="project" value="InterPro"/>
</dbReference>
<comment type="subcellular location">
    <subcellularLocation>
        <location evidence="1">Cell envelope</location>
    </subcellularLocation>
</comment>
<gene>
    <name evidence="10" type="ORF">SAMN05421508_103100</name>
</gene>
<dbReference type="SUPFAM" id="SSF111369">
    <property type="entry name" value="HlyD-like secretion proteins"/>
    <property type="match status" value="1"/>
</dbReference>
<dbReference type="Pfam" id="PF25917">
    <property type="entry name" value="BSH_RND"/>
    <property type="match status" value="1"/>
</dbReference>
<evidence type="ECO:0000313" key="11">
    <source>
        <dbReference type="Proteomes" id="UP000219621"/>
    </source>
</evidence>
<proteinExistence type="inferred from homology"/>
<dbReference type="RefSeq" id="WP_245913406.1">
    <property type="nucleotide sequence ID" value="NZ_OCNJ01000003.1"/>
</dbReference>
<name>A0A286GEH0_9PROT</name>
<feature type="domain" description="Multidrug resistance protein MdtA-like barrel-sandwich hybrid" evidence="7">
    <location>
        <begin position="68"/>
        <end position="208"/>
    </location>
</feature>
<feature type="coiled-coil region" evidence="3">
    <location>
        <begin position="109"/>
        <end position="174"/>
    </location>
</feature>
<accession>A0A286GEH0</accession>
<dbReference type="PANTHER" id="PTHR30158">
    <property type="entry name" value="ACRA/E-RELATED COMPONENT OF DRUG EFFLUX TRANSPORTER"/>
    <property type="match status" value="1"/>
</dbReference>
<dbReference type="InterPro" id="IPR058625">
    <property type="entry name" value="MdtA-like_BSH"/>
</dbReference>
<dbReference type="Pfam" id="PF25967">
    <property type="entry name" value="RND-MFP_C"/>
    <property type="match status" value="1"/>
</dbReference>
<keyword evidence="5" id="KW-0732">Signal</keyword>
<keyword evidence="3" id="KW-0175">Coiled coil</keyword>
<protein>
    <submittedName>
        <fullName evidence="10">Membrane fusion protein, multidrug efflux system</fullName>
    </submittedName>
</protein>
<evidence type="ECO:0000256" key="3">
    <source>
        <dbReference type="SAM" id="Coils"/>
    </source>
</evidence>
<evidence type="ECO:0000259" key="8">
    <source>
        <dbReference type="Pfam" id="PF25944"/>
    </source>
</evidence>
<feature type="chain" id="PRO_5013035691" evidence="5">
    <location>
        <begin position="23"/>
        <end position="398"/>
    </location>
</feature>
<keyword evidence="11" id="KW-1185">Reference proteome</keyword>